<organism evidence="3 4">
    <name type="scientific">Methylocystis heyeri</name>
    <dbReference type="NCBI Taxonomy" id="391905"/>
    <lineage>
        <taxon>Bacteria</taxon>
        <taxon>Pseudomonadati</taxon>
        <taxon>Pseudomonadota</taxon>
        <taxon>Alphaproteobacteria</taxon>
        <taxon>Hyphomicrobiales</taxon>
        <taxon>Methylocystaceae</taxon>
        <taxon>Methylocystis</taxon>
    </lineage>
</organism>
<accession>A0A6B8KFG9</accession>
<proteinExistence type="predicted"/>
<evidence type="ECO:0000259" key="1">
    <source>
        <dbReference type="Pfam" id="PF03435"/>
    </source>
</evidence>
<dbReference type="OrthoDB" id="9767495at2"/>
<reference evidence="3 4" key="1">
    <citation type="submission" date="2019-11" db="EMBL/GenBank/DDBJ databases">
        <title>The genome sequence of Methylocystis heyeri.</title>
        <authorList>
            <person name="Oshkin I.Y."/>
            <person name="Miroshnikov K."/>
            <person name="Dedysh S.N."/>
        </authorList>
    </citation>
    <scope>NUCLEOTIDE SEQUENCE [LARGE SCALE GENOMIC DNA]</scope>
    <source>
        <strain evidence="3 4">H2</strain>
    </source>
</reference>
<dbReference type="Pfam" id="PF03435">
    <property type="entry name" value="Sacchrp_dh_NADP"/>
    <property type="match status" value="1"/>
</dbReference>
<dbReference type="Gene3D" id="3.30.360.30">
    <property type="entry name" value="homospermidine synthase like"/>
    <property type="match status" value="1"/>
</dbReference>
<evidence type="ECO:0000259" key="2">
    <source>
        <dbReference type="Pfam" id="PF16653"/>
    </source>
</evidence>
<dbReference type="Pfam" id="PF16653">
    <property type="entry name" value="Sacchrp_dh_C"/>
    <property type="match status" value="1"/>
</dbReference>
<evidence type="ECO:0000313" key="3">
    <source>
        <dbReference type="EMBL" id="QGM47066.1"/>
    </source>
</evidence>
<sequence>MSPHWPVHGKITGPIVLIGFGSIGRGILPLIERHFEFDKNRFTVIDPSDEHRGLLDVRGIAFVKAALTEENHREILTPLLTKGEGQAFIVNLSVDVGSLDIIKLAQELKALYVDTVVEPWPGFYFDSQLGNEARTNYALRETVLAERRRNPGGSTAVSCCGANPGMVSWFVKQALVNIARETGVFTTEPTTRAEWGALAQKLGVKGIHIAERDTQRARTPKPRNVFVNTWSVEGFISEGMQPAELGWGTHEKSLPDIAGRHETGCGAAIYLNSPGANTRVRSWTPTPGPQYGFLVTHNEAISIADYLTVRDGEGKAVYRPTCHYAYHPADDAVLSLHEMFGAAGVRQPEDHILDEHEIVDGIDELGVLLYGHGKNAYWYGSQLSIEETRELAPYQNATGLQVSSAAMAGMVWALENPEAGIVEADEVDYGRCLEVQTPYLGPVVGVYTDWTPLANRPGFFPEDLDLEDPWQFKNILVR</sequence>
<keyword evidence="4" id="KW-1185">Reference proteome</keyword>
<evidence type="ECO:0000313" key="4">
    <source>
        <dbReference type="Proteomes" id="UP000309061"/>
    </source>
</evidence>
<feature type="domain" description="Saccharopine dehydrogenase-like C-terminal" evidence="2">
    <location>
        <begin position="161"/>
        <end position="443"/>
    </location>
</feature>
<dbReference type="RefSeq" id="WP_136497983.1">
    <property type="nucleotide sequence ID" value="NZ_CP046052.1"/>
</dbReference>
<feature type="domain" description="Saccharopine dehydrogenase NADP binding" evidence="1">
    <location>
        <begin position="15"/>
        <end position="157"/>
    </location>
</feature>
<dbReference type="InterPro" id="IPR032095">
    <property type="entry name" value="Sacchrp_dh-like_C"/>
</dbReference>
<dbReference type="InterPro" id="IPR005097">
    <property type="entry name" value="Sacchrp_dh_NADP-bd"/>
</dbReference>
<dbReference type="Proteomes" id="UP000309061">
    <property type="component" value="Chromosome"/>
</dbReference>
<dbReference type="Gene3D" id="3.40.50.720">
    <property type="entry name" value="NAD(P)-binding Rossmann-like Domain"/>
    <property type="match status" value="1"/>
</dbReference>
<dbReference type="EMBL" id="CP046052">
    <property type="protein sequence ID" value="QGM47066.1"/>
    <property type="molecule type" value="Genomic_DNA"/>
</dbReference>
<dbReference type="InterPro" id="IPR023181">
    <property type="entry name" value="Homospermid_syn-like_C"/>
</dbReference>
<gene>
    <name evidence="3" type="ORF">H2LOC_015970</name>
</gene>
<name>A0A6B8KFG9_9HYPH</name>
<dbReference type="AlphaFoldDB" id="A0A6B8KFG9"/>
<dbReference type="KEGG" id="mhey:H2LOC_015970"/>
<protein>
    <submittedName>
        <fullName evidence="3">Homospermidine synthase</fullName>
    </submittedName>
</protein>